<dbReference type="InterPro" id="IPR015943">
    <property type="entry name" value="WD40/YVTN_repeat-like_dom_sf"/>
</dbReference>
<dbReference type="InterPro" id="IPR020472">
    <property type="entry name" value="WD40_PAC1"/>
</dbReference>
<dbReference type="PROSITE" id="PS50294">
    <property type="entry name" value="WD_REPEATS_REGION"/>
    <property type="match status" value="3"/>
</dbReference>
<evidence type="ECO:0000256" key="2">
    <source>
        <dbReference type="ARBA" id="ARBA00022737"/>
    </source>
</evidence>
<feature type="repeat" description="WD" evidence="3">
    <location>
        <begin position="322"/>
        <end position="362"/>
    </location>
</feature>
<gene>
    <name evidence="4" type="ORF">SI7747_05006927</name>
</gene>
<sequence>MQSRDEEGEDIFLDSLEFVSTASDSPSAGEASTPEASSNWEVVSSDYEVWIHELRSIRERRSRFLRRMRFDDMVLSELLPSPEIERCRGSPHQIEPDRAMESCSADLDSLCWSGDTEKGCHEGRGEAFLAHELGQKDLLCAKLREIDTGRLVIWEEFELSLGFPGSTQRLQLKQSVTHGEKPDGEMESRKKNLRSWWKGFSAARWHLRDLCKCSAPSQVSRGQKPGRRSKFQERWKGDKQFNSASMRQEFRAHKGSIGTMRFSPDGRYLATGGEDCVVRLWRAVEEEEDDSHLVIRGRYLDSAPSEVPIKNFKLSETPLQELHGHTSDVLDLTWSESNYLLTSSKDKTVRLWHVGHNHCLKVFQHNNYVTCVQFNPIDHGHFISGSIDGKVRIWGISEARVVDWVDIGDIITAVCYRPDGEGFVAGSVTGTVASIYQVLRIPDARDTLQLDQEVKIRGRKKPAGKSITGFQFCPHDSEKIMISSADGKVRIYDGVEVINKYRVLSLRYPATVGILILSRIRRPRRSRSQLSASFTSDGRYIVSVGDDCAVCIWDHSVSGAASSSGDKSRGPCECFFSEAASVAAPWPGRGPRNLTLLPGGLVLCRLPARVSATWPEEKLSLGRPPPSGGAFCRARNVVSVSADAWSGVIVTAGHDGVIRSFHSYGLPVRL</sequence>
<dbReference type="PANTHER" id="PTHR14221:SF31">
    <property type="entry name" value="TRANSDUCIN_WD40 REPEAT-LIKE SUPERFAMILY PROTEIN"/>
    <property type="match status" value="1"/>
</dbReference>
<dbReference type="PANTHER" id="PTHR14221">
    <property type="entry name" value="WD REPEAT DOMAIN 44"/>
    <property type="match status" value="1"/>
</dbReference>
<feature type="repeat" description="WD" evidence="3">
    <location>
        <begin position="250"/>
        <end position="291"/>
    </location>
</feature>
<evidence type="ECO:0000313" key="4">
    <source>
        <dbReference type="EMBL" id="CAA2620758.1"/>
    </source>
</evidence>
<dbReference type="InterPro" id="IPR001680">
    <property type="entry name" value="WD40_rpt"/>
</dbReference>
<feature type="repeat" description="WD" evidence="3">
    <location>
        <begin position="362"/>
        <end position="404"/>
    </location>
</feature>
<dbReference type="Proteomes" id="UP001189122">
    <property type="component" value="Unassembled WGS sequence"/>
</dbReference>
<dbReference type="Gene3D" id="2.130.10.10">
    <property type="entry name" value="YVTN repeat-like/Quinoprotein amine dehydrogenase"/>
    <property type="match status" value="1"/>
</dbReference>
<keyword evidence="2" id="KW-0677">Repeat</keyword>
<dbReference type="PROSITE" id="PS50082">
    <property type="entry name" value="WD_REPEATS_2"/>
    <property type="match status" value="3"/>
</dbReference>
<dbReference type="EMBL" id="LR743592">
    <property type="protein sequence ID" value="CAA2620758.1"/>
    <property type="molecule type" value="Genomic_DNA"/>
</dbReference>
<evidence type="ECO:0000256" key="3">
    <source>
        <dbReference type="PROSITE-ProRule" id="PRU00221"/>
    </source>
</evidence>
<dbReference type="SUPFAM" id="SSF50978">
    <property type="entry name" value="WD40 repeat-like"/>
    <property type="match status" value="1"/>
</dbReference>
<dbReference type="PRINTS" id="PR00320">
    <property type="entry name" value="GPROTEINBRPT"/>
</dbReference>
<dbReference type="EMBL" id="CACRZD030000005">
    <property type="protein sequence ID" value="CAA6660511.1"/>
    <property type="molecule type" value="Genomic_DNA"/>
</dbReference>
<dbReference type="AlphaFoldDB" id="A0A7I8IRA3"/>
<keyword evidence="5" id="KW-1185">Reference proteome</keyword>
<name>A0A7I8IRA3_SPIIN</name>
<dbReference type="SMART" id="SM00320">
    <property type="entry name" value="WD40"/>
    <property type="match status" value="7"/>
</dbReference>
<keyword evidence="1 3" id="KW-0853">WD repeat</keyword>
<proteinExistence type="predicted"/>
<protein>
    <submittedName>
        <fullName evidence="4">Uncharacterized protein</fullName>
    </submittedName>
</protein>
<dbReference type="InterPro" id="IPR040324">
    <property type="entry name" value="WDR44/Dgr2"/>
</dbReference>
<accession>A0A7I8IRA3</accession>
<dbReference type="Pfam" id="PF00400">
    <property type="entry name" value="WD40"/>
    <property type="match status" value="4"/>
</dbReference>
<organism evidence="4">
    <name type="scientific">Spirodela intermedia</name>
    <name type="common">Intermediate duckweed</name>
    <dbReference type="NCBI Taxonomy" id="51605"/>
    <lineage>
        <taxon>Eukaryota</taxon>
        <taxon>Viridiplantae</taxon>
        <taxon>Streptophyta</taxon>
        <taxon>Embryophyta</taxon>
        <taxon>Tracheophyta</taxon>
        <taxon>Spermatophyta</taxon>
        <taxon>Magnoliopsida</taxon>
        <taxon>Liliopsida</taxon>
        <taxon>Araceae</taxon>
        <taxon>Lemnoideae</taxon>
        <taxon>Spirodela</taxon>
    </lineage>
</organism>
<reference evidence="4 5" key="1">
    <citation type="submission" date="2019-12" db="EMBL/GenBank/DDBJ databases">
        <authorList>
            <person name="Scholz U."/>
            <person name="Mascher M."/>
            <person name="Fiebig A."/>
        </authorList>
    </citation>
    <scope>NUCLEOTIDE SEQUENCE</scope>
</reference>
<evidence type="ECO:0000256" key="1">
    <source>
        <dbReference type="ARBA" id="ARBA00022574"/>
    </source>
</evidence>
<dbReference type="InterPro" id="IPR036322">
    <property type="entry name" value="WD40_repeat_dom_sf"/>
</dbReference>
<evidence type="ECO:0000313" key="5">
    <source>
        <dbReference type="Proteomes" id="UP001189122"/>
    </source>
</evidence>